<protein>
    <submittedName>
        <fullName evidence="3">General secretion pathway protein GspK</fullName>
    </submittedName>
</protein>
<proteinExistence type="predicted"/>
<dbReference type="InterPro" id="IPR045584">
    <property type="entry name" value="Pilin-like"/>
</dbReference>
<dbReference type="PANTHER" id="PTHR38831">
    <property type="entry name" value="TYPE II SECRETION SYSTEM PROTEIN K"/>
    <property type="match status" value="1"/>
</dbReference>
<evidence type="ECO:0000313" key="4">
    <source>
        <dbReference type="Proteomes" id="UP000296374"/>
    </source>
</evidence>
<dbReference type="Gene3D" id="1.10.40.60">
    <property type="entry name" value="EpsJ-like"/>
    <property type="match status" value="2"/>
</dbReference>
<evidence type="ECO:0000256" key="2">
    <source>
        <dbReference type="SAM" id="Phobius"/>
    </source>
</evidence>
<organism evidence="3 4">
    <name type="scientific">Paracoccus liaowanqingii</name>
    <dbReference type="NCBI Taxonomy" id="2560053"/>
    <lineage>
        <taxon>Bacteria</taxon>
        <taxon>Pseudomonadati</taxon>
        <taxon>Pseudomonadota</taxon>
        <taxon>Alphaproteobacteria</taxon>
        <taxon>Rhodobacterales</taxon>
        <taxon>Paracoccaceae</taxon>
        <taxon>Paracoccus</taxon>
    </lineage>
</organism>
<name>A0A4Y5SSI6_9RHOB</name>
<feature type="transmembrane region" description="Helical" evidence="2">
    <location>
        <begin position="58"/>
        <end position="80"/>
    </location>
</feature>
<evidence type="ECO:0000313" key="3">
    <source>
        <dbReference type="EMBL" id="QDA36470.1"/>
    </source>
</evidence>
<dbReference type="KEGG" id="plia:E4191_20435"/>
<dbReference type="GO" id="GO:0009306">
    <property type="term" value="P:protein secretion"/>
    <property type="evidence" value="ECO:0007669"/>
    <property type="project" value="InterPro"/>
</dbReference>
<dbReference type="InterPro" id="IPR005628">
    <property type="entry name" value="GspK"/>
</dbReference>
<reference evidence="4" key="1">
    <citation type="submission" date="2019-05" db="EMBL/GenBank/DDBJ databases">
        <title>Tamlana fucoidanivorans sp. nov., isolated from the surface of algae collected from Fujian province in China.</title>
        <authorList>
            <person name="Li J."/>
        </authorList>
    </citation>
    <scope>NUCLEOTIDE SEQUENCE [LARGE SCALE GENOMIC DNA]</scope>
    <source>
        <strain evidence="4">2251</strain>
        <plasmid evidence="4">unnamed4</plasmid>
    </source>
</reference>
<dbReference type="InterPro" id="IPR038072">
    <property type="entry name" value="GspK_central_sf"/>
</dbReference>
<dbReference type="EMBL" id="CP040763">
    <property type="protein sequence ID" value="QDA36470.1"/>
    <property type="molecule type" value="Genomic_DNA"/>
</dbReference>
<dbReference type="Proteomes" id="UP000296374">
    <property type="component" value="Plasmid unnamed4"/>
</dbReference>
<geneLocation type="plasmid" evidence="3 4">
    <name>unnamed4</name>
</geneLocation>
<evidence type="ECO:0000256" key="1">
    <source>
        <dbReference type="SAM" id="MobiDB-lite"/>
    </source>
</evidence>
<feature type="region of interest" description="Disordered" evidence="1">
    <location>
        <begin position="15"/>
        <end position="35"/>
    </location>
</feature>
<keyword evidence="3" id="KW-0614">Plasmid</keyword>
<accession>A0A4Y5SSI6</accession>
<keyword evidence="2" id="KW-1133">Transmembrane helix</keyword>
<dbReference type="AlphaFoldDB" id="A0A4Y5SSI6"/>
<gene>
    <name evidence="3" type="ORF">E4191_20435</name>
</gene>
<dbReference type="Gene3D" id="3.30.1300.30">
    <property type="entry name" value="GSPII I/J protein-like"/>
    <property type="match status" value="2"/>
</dbReference>
<dbReference type="PANTHER" id="PTHR38831:SF1">
    <property type="entry name" value="TYPE II SECRETION SYSTEM PROTEIN K-RELATED"/>
    <property type="match status" value="1"/>
</dbReference>
<keyword evidence="2" id="KW-0812">Transmembrane</keyword>
<feature type="compositionally biased region" description="Basic residues" evidence="1">
    <location>
        <begin position="26"/>
        <end position="35"/>
    </location>
</feature>
<dbReference type="SUPFAM" id="SSF54523">
    <property type="entry name" value="Pili subunits"/>
    <property type="match status" value="1"/>
</dbReference>
<sequence>MGGSVAAAARGRGVVAAPAQPGGGGRYHHPGRRQATAPRRHPALRAALMAARDPQDGVVLINVLVTLALASSVLYAMISLSDLSITRSQRFSDAGQAQALIAAGEASLISALTRDMAEAPQTDNLSEPWAQVAQDPIAIAQGSFSLSIQDAQSRINLNSNAMRGALGAQVLTRVGAALDLPADVAARVVARLAQQQVLDRLGDLTAEAGLTPQEVAQLSDFLTVLPNSTDVNLNTAPPHVIGVLTDNPVQAATLIATRDRNGLLTPQDVVNARLILPPGAGFTSSWFGVTVSVQVGQTVQQSTALIQRATGPGDRPSVAVVARETPFRGRP</sequence>
<keyword evidence="2" id="KW-0472">Membrane</keyword>
<dbReference type="GO" id="GO:0016020">
    <property type="term" value="C:membrane"/>
    <property type="evidence" value="ECO:0007669"/>
    <property type="project" value="InterPro"/>
</dbReference>